<comment type="similarity">
    <text evidence="1">Belongs to the 'GDSL' lipolytic enzyme family.</text>
</comment>
<evidence type="ECO:0000313" key="4">
    <source>
        <dbReference type="EMBL" id="KAL3729845.1"/>
    </source>
</evidence>
<accession>A0ABD3JTD6</accession>
<dbReference type="PANTHER" id="PTHR22835:SF659">
    <property type="entry name" value="GDSL LIPASE_ACYLHYDROLASE, PUTATIVE (AFU_ORTHOLOGUE AFUA_2G00510)-RELATED"/>
    <property type="match status" value="1"/>
</dbReference>
<dbReference type="Gene3D" id="3.40.50.1110">
    <property type="entry name" value="SGNH hydrolase"/>
    <property type="match status" value="1"/>
</dbReference>
<evidence type="ECO:0000313" key="5">
    <source>
        <dbReference type="Proteomes" id="UP001634007"/>
    </source>
</evidence>
<dbReference type="InterPro" id="IPR036514">
    <property type="entry name" value="SGNH_hydro_sf"/>
</dbReference>
<name>A0ABD3JTD6_EUCGL</name>
<reference evidence="3 5" key="1">
    <citation type="submission" date="2024-11" db="EMBL/GenBank/DDBJ databases">
        <title>Chromosome-level genome assembly of Eucalyptus globulus Labill. provides insights into its genome evolution.</title>
        <authorList>
            <person name="Li X."/>
        </authorList>
    </citation>
    <scope>NUCLEOTIDE SEQUENCE [LARGE SCALE GENOMIC DNA]</scope>
    <source>
        <strain evidence="3">CL2024</strain>
        <tissue evidence="3">Fresh tender leaves</tissue>
    </source>
</reference>
<organism evidence="3 5">
    <name type="scientific">Eucalyptus globulus</name>
    <name type="common">Tasmanian blue gum</name>
    <dbReference type="NCBI Taxonomy" id="34317"/>
    <lineage>
        <taxon>Eukaryota</taxon>
        <taxon>Viridiplantae</taxon>
        <taxon>Streptophyta</taxon>
        <taxon>Embryophyta</taxon>
        <taxon>Tracheophyta</taxon>
        <taxon>Spermatophyta</taxon>
        <taxon>Magnoliopsida</taxon>
        <taxon>eudicotyledons</taxon>
        <taxon>Gunneridae</taxon>
        <taxon>Pentapetalae</taxon>
        <taxon>rosids</taxon>
        <taxon>malvids</taxon>
        <taxon>Myrtales</taxon>
        <taxon>Myrtaceae</taxon>
        <taxon>Myrtoideae</taxon>
        <taxon>Eucalypteae</taxon>
        <taxon>Eucalyptus</taxon>
    </lineage>
</organism>
<evidence type="ECO:0000256" key="1">
    <source>
        <dbReference type="ARBA" id="ARBA00008668"/>
    </source>
</evidence>
<dbReference type="AlphaFoldDB" id="A0ABD3JTD6"/>
<keyword evidence="2" id="KW-0325">Glycoprotein</keyword>
<dbReference type="InterPro" id="IPR001087">
    <property type="entry name" value="GDSL"/>
</dbReference>
<dbReference type="PANTHER" id="PTHR22835">
    <property type="entry name" value="ZINC FINGER FYVE DOMAIN CONTAINING PROTEIN"/>
    <property type="match status" value="1"/>
</dbReference>
<keyword evidence="5" id="KW-1185">Reference proteome</keyword>
<evidence type="ECO:0000256" key="2">
    <source>
        <dbReference type="ARBA" id="ARBA00023180"/>
    </source>
</evidence>
<dbReference type="Pfam" id="PF00657">
    <property type="entry name" value="Lipase_GDSL"/>
    <property type="match status" value="1"/>
</dbReference>
<evidence type="ECO:0000313" key="3">
    <source>
        <dbReference type="EMBL" id="KAL3729837.1"/>
    </source>
</evidence>
<protein>
    <submittedName>
        <fullName evidence="3">Uncharacterized protein</fullName>
    </submittedName>
</protein>
<dbReference type="EMBL" id="JBJKBG010000007">
    <property type="protein sequence ID" value="KAL3729845.1"/>
    <property type="molecule type" value="Genomic_DNA"/>
</dbReference>
<dbReference type="Proteomes" id="UP001634007">
    <property type="component" value="Unassembled WGS sequence"/>
</dbReference>
<gene>
    <name evidence="3" type="ORF">ACJRO7_026910</name>
    <name evidence="4" type="ORF">ACJRO7_026918</name>
</gene>
<dbReference type="EMBL" id="JBJKBG010000007">
    <property type="protein sequence ID" value="KAL3729837.1"/>
    <property type="molecule type" value="Genomic_DNA"/>
</dbReference>
<sequence>MIDFIAEAFGLPDLKPNFEPGKGLHHDRSGVNFAVAGATAFDPTFFNAQELGSLLWTNHTLNVQLIWFQGLKSSLHCDPYFKKSLFLVGEIGGNNYNFLFTLGASVVQLRFMVPLVVGAITNATSMLIEEGSVDLVVPGNFLIGCWTVYLALFHSSNESDSDPRTGCLKAYNEFSKYHNSYVKRQLQILRQKYRHARIMYADYYGAAIRFFCTPNHYGSTQAACCGGGGPYHFDLSAMCGSNGSTLCTDPSVLVNWDGIHSTEAVYQVIAKGWLHGPFTSPRLVASKSQWDNALASILLPKPNLCSWS</sequence>
<proteinExistence type="inferred from homology"/>
<comment type="caution">
    <text evidence="3">The sequence shown here is derived from an EMBL/GenBank/DDBJ whole genome shotgun (WGS) entry which is preliminary data.</text>
</comment>
<dbReference type="SUPFAM" id="SSF52266">
    <property type="entry name" value="SGNH hydrolase"/>
    <property type="match status" value="1"/>
</dbReference>